<reference evidence="2" key="1">
    <citation type="journal article" date="2015" name="Nature">
        <title>Complex archaea that bridge the gap between prokaryotes and eukaryotes.</title>
        <authorList>
            <person name="Spang A."/>
            <person name="Saw J.H."/>
            <person name="Jorgensen S.L."/>
            <person name="Zaremba-Niedzwiedzka K."/>
            <person name="Martijn J."/>
            <person name="Lind A.E."/>
            <person name="van Eijk R."/>
            <person name="Schleper C."/>
            <person name="Guy L."/>
            <person name="Ettema T.J."/>
        </authorList>
    </citation>
    <scope>NUCLEOTIDE SEQUENCE</scope>
</reference>
<accession>A0A0F9H121</accession>
<dbReference type="AlphaFoldDB" id="A0A0F9H121"/>
<sequence>MGGEIGPESVKVVVDPGEEAPFLLFLRRRHAGQDQGVILEVEDQGGELGAECGGVALPGALQGVGDEADQIAMLGCGDGPCGGVVEVLGTVVCQEVIGVDLDLDVLGGGPGFDGGEDQGQAGEEDIEPKEQGADVLAVRLEDFDRIQGVGDFAPEGGPELLELLQSGREVRHGPLLDLTGWRPFGLGARPDELAEDLVRLFLEGLGNVLAGVVLPEYPGGELVQGDKEDLG</sequence>
<comment type="caution">
    <text evidence="2">The sequence shown here is derived from an EMBL/GenBank/DDBJ whole genome shotgun (WGS) entry which is preliminary data.</text>
</comment>
<organism evidence="2">
    <name type="scientific">marine sediment metagenome</name>
    <dbReference type="NCBI Taxonomy" id="412755"/>
    <lineage>
        <taxon>unclassified sequences</taxon>
        <taxon>metagenomes</taxon>
        <taxon>ecological metagenomes</taxon>
    </lineage>
</organism>
<proteinExistence type="predicted"/>
<evidence type="ECO:0000256" key="1">
    <source>
        <dbReference type="SAM" id="MobiDB-lite"/>
    </source>
</evidence>
<dbReference type="EMBL" id="LAZR01024388">
    <property type="protein sequence ID" value="KKL75310.1"/>
    <property type="molecule type" value="Genomic_DNA"/>
</dbReference>
<evidence type="ECO:0000313" key="2">
    <source>
        <dbReference type="EMBL" id="KKL75310.1"/>
    </source>
</evidence>
<name>A0A0F9H121_9ZZZZ</name>
<feature type="region of interest" description="Disordered" evidence="1">
    <location>
        <begin position="108"/>
        <end position="128"/>
    </location>
</feature>
<protein>
    <submittedName>
        <fullName evidence="2">Uncharacterized protein</fullName>
    </submittedName>
</protein>
<gene>
    <name evidence="2" type="ORF">LCGC14_2056180</name>
</gene>
<feature type="non-terminal residue" evidence="2">
    <location>
        <position position="231"/>
    </location>
</feature>